<feature type="transmembrane region" description="Helical" evidence="1">
    <location>
        <begin position="174"/>
        <end position="196"/>
    </location>
</feature>
<feature type="transmembrane region" description="Helical" evidence="1">
    <location>
        <begin position="257"/>
        <end position="281"/>
    </location>
</feature>
<dbReference type="AlphaFoldDB" id="A0AAX4NHV8"/>
<feature type="transmembrane region" description="Helical" evidence="1">
    <location>
        <begin position="322"/>
        <end position="341"/>
    </location>
</feature>
<reference evidence="2 3" key="1">
    <citation type="submission" date="2023-09" db="EMBL/GenBank/DDBJ databases">
        <authorList>
            <person name="Golyshina O.V."/>
            <person name="Lunev E.A."/>
            <person name="Bargiela R."/>
            <person name="Gaines M.C."/>
            <person name="Daum B."/>
            <person name="Bale N.J."/>
            <person name="Koenen M."/>
            <person name="Sinninghe Damst J.S."/>
            <person name="Yakimov M."/>
            <person name="Golyshin P.N."/>
        </authorList>
    </citation>
    <scope>NUCLEOTIDE SEQUENCE [LARGE SCALE GENOMIC DNA]</scope>
    <source>
        <strain evidence="2 3">M1</strain>
    </source>
</reference>
<keyword evidence="1" id="KW-1133">Transmembrane helix</keyword>
<organism evidence="2 3">
    <name type="scientific">Oxyplasma meridianum</name>
    <dbReference type="NCBI Taxonomy" id="3073602"/>
    <lineage>
        <taxon>Archaea</taxon>
        <taxon>Methanobacteriati</taxon>
        <taxon>Thermoplasmatota</taxon>
        <taxon>Thermoplasmata</taxon>
        <taxon>Thermoplasmatales</taxon>
        <taxon>Thermoplasmataceae</taxon>
        <taxon>Oxyplasma</taxon>
    </lineage>
</organism>
<proteinExistence type="predicted"/>
<keyword evidence="3" id="KW-1185">Reference proteome</keyword>
<feature type="transmembrane region" description="Helical" evidence="1">
    <location>
        <begin position="362"/>
        <end position="379"/>
    </location>
</feature>
<dbReference type="KEGG" id="omr:OXIME_001022"/>
<evidence type="ECO:0000313" key="3">
    <source>
        <dbReference type="Proteomes" id="UP001451606"/>
    </source>
</evidence>
<dbReference type="EMBL" id="CP133772">
    <property type="protein sequence ID" value="WYY00452.1"/>
    <property type="molecule type" value="Genomic_DNA"/>
</dbReference>
<dbReference type="RefSeq" id="WP_393970789.1">
    <property type="nucleotide sequence ID" value="NZ_CP133772.1"/>
</dbReference>
<feature type="transmembrane region" description="Helical" evidence="1">
    <location>
        <begin position="228"/>
        <end position="251"/>
    </location>
</feature>
<evidence type="ECO:0000256" key="1">
    <source>
        <dbReference type="SAM" id="Phobius"/>
    </source>
</evidence>
<sequence length="420" mass="46581">MTELESSQINRINPFVSSLSVVNFFFSFSMNLFNYTIFYLLYQLKIPIIYGGIGTTIGQIAILIITLPQGRFIDKGFSYFLMMVGGIIYSTALILIFFDSLIRAIIFFYIMAVLVAVILISQNTFKSALSSFVGKSIKSSVIGSHYSRIIVMETAGGTVALFTIAFILDSIGISHLYLISGAVLVAAVVSSFTFLFRRERENLVTEESLVKRPTFIGSIRALKNRKKFIVPVISTKVFMSVGIYAFSYYYIILGLKLGISSFLSLIFLALSYTVGIIWGYISGKFIDRHKGWGKLYVILMALFDLVMYALMFYALYARIPDLYLGSALIGSIGPFVVPGALSYELKVVGKENRGMYGSIQRITVAIAFILIGVPLAYLVSFNYIYMWSVVVAAAIISFISAILIPSKTVTDEIMKSSSGI</sequence>
<feature type="transmembrane region" description="Helical" evidence="1">
    <location>
        <begin position="293"/>
        <end position="316"/>
    </location>
</feature>
<feature type="transmembrane region" description="Helical" evidence="1">
    <location>
        <begin position="104"/>
        <end position="125"/>
    </location>
</feature>
<dbReference type="GeneID" id="95967758"/>
<evidence type="ECO:0000313" key="2">
    <source>
        <dbReference type="EMBL" id="WYY00452.1"/>
    </source>
</evidence>
<dbReference type="GO" id="GO:0022857">
    <property type="term" value="F:transmembrane transporter activity"/>
    <property type="evidence" value="ECO:0007669"/>
    <property type="project" value="InterPro"/>
</dbReference>
<dbReference type="Gene3D" id="1.20.1250.20">
    <property type="entry name" value="MFS general substrate transporter like domains"/>
    <property type="match status" value="1"/>
</dbReference>
<feature type="transmembrane region" description="Helical" evidence="1">
    <location>
        <begin position="146"/>
        <end position="168"/>
    </location>
</feature>
<name>A0AAX4NHV8_9ARCH</name>
<dbReference type="InterPro" id="IPR011701">
    <property type="entry name" value="MFS"/>
</dbReference>
<keyword evidence="1" id="KW-0472">Membrane</keyword>
<dbReference type="InterPro" id="IPR036259">
    <property type="entry name" value="MFS_trans_sf"/>
</dbReference>
<accession>A0AAX4NHV8</accession>
<keyword evidence="1" id="KW-0812">Transmembrane</keyword>
<feature type="transmembrane region" description="Helical" evidence="1">
    <location>
        <begin position="48"/>
        <end position="67"/>
    </location>
</feature>
<dbReference type="SUPFAM" id="SSF103473">
    <property type="entry name" value="MFS general substrate transporter"/>
    <property type="match status" value="1"/>
</dbReference>
<feature type="transmembrane region" description="Helical" evidence="1">
    <location>
        <begin position="79"/>
        <end position="98"/>
    </location>
</feature>
<feature type="transmembrane region" description="Helical" evidence="1">
    <location>
        <begin position="21"/>
        <end position="42"/>
    </location>
</feature>
<dbReference type="Pfam" id="PF07690">
    <property type="entry name" value="MFS_1"/>
    <property type="match status" value="1"/>
</dbReference>
<dbReference type="Proteomes" id="UP001451606">
    <property type="component" value="Chromosome"/>
</dbReference>
<protein>
    <submittedName>
        <fullName evidence="2">MFS transporter</fullName>
    </submittedName>
</protein>
<feature type="transmembrane region" description="Helical" evidence="1">
    <location>
        <begin position="385"/>
        <end position="405"/>
    </location>
</feature>
<gene>
    <name evidence="2" type="ORF">OXIME_001022</name>
</gene>